<sequence>MHMGYLTIGIILGLAGVGMLLYAMVTSPALRRRDKYLKQKAAETHQPTHDSRE</sequence>
<dbReference type="RefSeq" id="WP_003389071.1">
    <property type="nucleotide sequence ID" value="NZ_APBN01000005.1"/>
</dbReference>
<organism evidence="2 3">
    <name type="scientific">Brevibacillus borstelensis AK1</name>
    <dbReference type="NCBI Taxonomy" id="1300222"/>
    <lineage>
        <taxon>Bacteria</taxon>
        <taxon>Bacillati</taxon>
        <taxon>Bacillota</taxon>
        <taxon>Bacilli</taxon>
        <taxon>Bacillales</taxon>
        <taxon>Paenibacillaceae</taxon>
        <taxon>Brevibacillus</taxon>
    </lineage>
</organism>
<keyword evidence="1" id="KW-0812">Transmembrane</keyword>
<evidence type="ECO:0000256" key="1">
    <source>
        <dbReference type="SAM" id="Phobius"/>
    </source>
</evidence>
<comment type="caution">
    <text evidence="2">The sequence shown here is derived from an EMBL/GenBank/DDBJ whole genome shotgun (WGS) entry which is preliminary data.</text>
</comment>
<feature type="transmembrane region" description="Helical" evidence="1">
    <location>
        <begin position="6"/>
        <end position="30"/>
    </location>
</feature>
<dbReference type="Proteomes" id="UP000012081">
    <property type="component" value="Unassembled WGS sequence"/>
</dbReference>
<dbReference type="AlphaFoldDB" id="M8DF53"/>
<keyword evidence="1" id="KW-1133">Transmembrane helix</keyword>
<dbReference type="STRING" id="1300222.I532_14428"/>
<reference evidence="2 3" key="1">
    <citation type="submission" date="2013-03" db="EMBL/GenBank/DDBJ databases">
        <title>Assembly of a new bacterial strain Brevibacillus borstelensis AK1.</title>
        <authorList>
            <person name="Rajan I."/>
            <person name="PoliReddy D."/>
            <person name="Sugumar T."/>
            <person name="Rathinam K."/>
            <person name="Alqarawi S."/>
            <person name="Khalil A.B."/>
            <person name="Sivakumar N."/>
        </authorList>
    </citation>
    <scope>NUCLEOTIDE SEQUENCE [LARGE SCALE GENOMIC DNA]</scope>
    <source>
        <strain evidence="2 3">AK1</strain>
    </source>
</reference>
<protein>
    <submittedName>
        <fullName evidence="2">Uncharacterized protein</fullName>
    </submittedName>
</protein>
<name>M8DF53_9BACL</name>
<evidence type="ECO:0000313" key="2">
    <source>
        <dbReference type="EMBL" id="EMT52047.1"/>
    </source>
</evidence>
<keyword evidence="1" id="KW-0472">Membrane</keyword>
<proteinExistence type="predicted"/>
<evidence type="ECO:0000313" key="3">
    <source>
        <dbReference type="Proteomes" id="UP000012081"/>
    </source>
</evidence>
<dbReference type="GeneID" id="89498607"/>
<dbReference type="EMBL" id="APBN01000005">
    <property type="protein sequence ID" value="EMT52047.1"/>
    <property type="molecule type" value="Genomic_DNA"/>
</dbReference>
<gene>
    <name evidence="2" type="ORF">I532_14428</name>
</gene>
<keyword evidence="3" id="KW-1185">Reference proteome</keyword>
<dbReference type="PATRIC" id="fig|1300222.3.peg.3015"/>
<accession>M8DF53</accession>